<feature type="transmembrane region" description="Helical" evidence="8">
    <location>
        <begin position="147"/>
        <end position="163"/>
    </location>
</feature>
<evidence type="ECO:0000256" key="4">
    <source>
        <dbReference type="ARBA" id="ARBA00022692"/>
    </source>
</evidence>
<reference evidence="9 10" key="1">
    <citation type="submission" date="2018-11" db="EMBL/GenBank/DDBJ databases">
        <title>Clostridium sp. nov., a member of the family Erysipelotrichaceae isolated from pig faeces.</title>
        <authorList>
            <person name="Chang Y.-H."/>
        </authorList>
    </citation>
    <scope>NUCLEOTIDE SEQUENCE [LARGE SCALE GENOMIC DNA]</scope>
    <source>
        <strain evidence="9 10">YH-panp20</strain>
    </source>
</reference>
<keyword evidence="3" id="KW-1003">Cell membrane</keyword>
<gene>
    <name evidence="9" type="ORF">EDX97_09230</name>
</gene>
<evidence type="ECO:0000313" key="10">
    <source>
        <dbReference type="Proteomes" id="UP000276568"/>
    </source>
</evidence>
<evidence type="ECO:0000256" key="8">
    <source>
        <dbReference type="SAM" id="Phobius"/>
    </source>
</evidence>
<dbReference type="RefSeq" id="WP_128520861.1">
    <property type="nucleotide sequence ID" value="NZ_CAUWBR010000027.1"/>
</dbReference>
<dbReference type="NCBIfam" id="TIGR01065">
    <property type="entry name" value="hlyIII"/>
    <property type="match status" value="1"/>
</dbReference>
<comment type="similarity">
    <text evidence="2">Belongs to the UPF0073 (Hly-III) family.</text>
</comment>
<evidence type="ECO:0000256" key="2">
    <source>
        <dbReference type="ARBA" id="ARBA00008488"/>
    </source>
</evidence>
<feature type="transmembrane region" description="Helical" evidence="8">
    <location>
        <begin position="92"/>
        <end position="110"/>
    </location>
</feature>
<evidence type="ECO:0000256" key="6">
    <source>
        <dbReference type="ARBA" id="ARBA00023136"/>
    </source>
</evidence>
<evidence type="ECO:0000256" key="5">
    <source>
        <dbReference type="ARBA" id="ARBA00022989"/>
    </source>
</evidence>
<evidence type="ECO:0000256" key="1">
    <source>
        <dbReference type="ARBA" id="ARBA00004651"/>
    </source>
</evidence>
<dbReference type="GO" id="GO:0046872">
    <property type="term" value="F:metal ion binding"/>
    <property type="evidence" value="ECO:0007669"/>
    <property type="project" value="UniProtKB-KW"/>
</dbReference>
<dbReference type="GO" id="GO:0140911">
    <property type="term" value="F:pore-forming activity"/>
    <property type="evidence" value="ECO:0007669"/>
    <property type="project" value="InterPro"/>
</dbReference>
<comment type="caution">
    <text evidence="9">The sequence shown here is derived from an EMBL/GenBank/DDBJ whole genome shotgun (WGS) entry which is preliminary data.</text>
</comment>
<evidence type="ECO:0000256" key="3">
    <source>
        <dbReference type="ARBA" id="ARBA00022475"/>
    </source>
</evidence>
<keyword evidence="4 8" id="KW-0812">Transmembrane</keyword>
<evidence type="ECO:0000313" key="9">
    <source>
        <dbReference type="EMBL" id="RNM29797.1"/>
    </source>
</evidence>
<feature type="binding site" evidence="7">
    <location>
        <position position="201"/>
    </location>
    <ligand>
        <name>Zn(2+)</name>
        <dbReference type="ChEBI" id="CHEBI:29105"/>
    </ligand>
</feature>
<organism evidence="9 10">
    <name type="scientific">Absicoccus porci</name>
    <dbReference type="NCBI Taxonomy" id="2486576"/>
    <lineage>
        <taxon>Bacteria</taxon>
        <taxon>Bacillati</taxon>
        <taxon>Bacillota</taxon>
        <taxon>Erysipelotrichia</taxon>
        <taxon>Erysipelotrichales</taxon>
        <taxon>Erysipelotrichaceae</taxon>
        <taxon>Absicoccus</taxon>
    </lineage>
</organism>
<evidence type="ECO:0000256" key="7">
    <source>
        <dbReference type="PIRSR" id="PIRSR604254-1"/>
    </source>
</evidence>
<keyword evidence="10" id="KW-1185">Reference proteome</keyword>
<dbReference type="InterPro" id="IPR004254">
    <property type="entry name" value="AdipoR/HlyIII-related"/>
</dbReference>
<sequence>MQQKSNDMAHPFKLTFGEETANAISHGVMWILLLGALPYYAIRSYTIGGPKYALGTSIFIICLFLMFLGSSLYHIAPYDTTYKYVFRKLDHIMILLAIAGTYTPVCMVLLDNTIGYVLLIIEWVMALAGILLKAISNKAHMKLSMTIYMVMGWLAVIMLPTLLQKASLAFFGMILLGGVMYSIGAIFYSHPEKKYFHFIWHLFIVFASICHMIAILYLMI</sequence>
<keyword evidence="7" id="KW-0479">Metal-binding</keyword>
<comment type="subcellular location">
    <subcellularLocation>
        <location evidence="1">Cell membrane</location>
        <topology evidence="1">Multi-pass membrane protein</topology>
    </subcellularLocation>
</comment>
<feature type="transmembrane region" description="Helical" evidence="8">
    <location>
        <begin position="21"/>
        <end position="40"/>
    </location>
</feature>
<dbReference type="AlphaFoldDB" id="A0A3N0HYR2"/>
<name>A0A3N0HYR2_9FIRM</name>
<dbReference type="OrthoDB" id="9813689at2"/>
<keyword evidence="6 8" id="KW-0472">Membrane</keyword>
<dbReference type="InterPro" id="IPR005744">
    <property type="entry name" value="Hy-lIII"/>
</dbReference>
<dbReference type="PANTHER" id="PTHR20855:SF3">
    <property type="entry name" value="LD03007P"/>
    <property type="match status" value="1"/>
</dbReference>
<dbReference type="GO" id="GO:0005886">
    <property type="term" value="C:plasma membrane"/>
    <property type="evidence" value="ECO:0007669"/>
    <property type="project" value="UniProtKB-SubCell"/>
</dbReference>
<feature type="binding site" evidence="7">
    <location>
        <position position="197"/>
    </location>
    <ligand>
        <name>Zn(2+)</name>
        <dbReference type="ChEBI" id="CHEBI:29105"/>
    </ligand>
</feature>
<keyword evidence="5 8" id="KW-1133">Transmembrane helix</keyword>
<proteinExistence type="inferred from homology"/>
<dbReference type="PANTHER" id="PTHR20855">
    <property type="entry name" value="ADIPOR/PROGESTIN RECEPTOR-RELATED"/>
    <property type="match status" value="1"/>
</dbReference>
<protein>
    <submittedName>
        <fullName evidence="9">Hemolysin III family protein</fullName>
    </submittedName>
</protein>
<feature type="transmembrane region" description="Helical" evidence="8">
    <location>
        <begin position="116"/>
        <end position="135"/>
    </location>
</feature>
<feature type="transmembrane region" description="Helical" evidence="8">
    <location>
        <begin position="52"/>
        <end position="72"/>
    </location>
</feature>
<feature type="binding site" evidence="7">
    <location>
        <position position="74"/>
    </location>
    <ligand>
        <name>Zn(2+)</name>
        <dbReference type="ChEBI" id="CHEBI:29105"/>
    </ligand>
</feature>
<dbReference type="Proteomes" id="UP000276568">
    <property type="component" value="Unassembled WGS sequence"/>
</dbReference>
<dbReference type="EMBL" id="RJQC01000003">
    <property type="protein sequence ID" value="RNM29797.1"/>
    <property type="molecule type" value="Genomic_DNA"/>
</dbReference>
<feature type="transmembrane region" description="Helical" evidence="8">
    <location>
        <begin position="195"/>
        <end position="219"/>
    </location>
</feature>
<dbReference type="Pfam" id="PF03006">
    <property type="entry name" value="HlyIII"/>
    <property type="match status" value="1"/>
</dbReference>
<accession>A0A3N0HYR2</accession>
<keyword evidence="7" id="KW-0862">Zinc</keyword>
<feature type="transmembrane region" description="Helical" evidence="8">
    <location>
        <begin position="169"/>
        <end position="188"/>
    </location>
</feature>